<proteinExistence type="predicted"/>
<accession>A0AA88IZ74</accession>
<reference evidence="1" key="1">
    <citation type="submission" date="2023-07" db="EMBL/GenBank/DDBJ databases">
        <title>draft genome sequence of fig (Ficus carica).</title>
        <authorList>
            <person name="Takahashi T."/>
            <person name="Nishimura K."/>
        </authorList>
    </citation>
    <scope>NUCLEOTIDE SEQUENCE</scope>
</reference>
<gene>
    <name evidence="1" type="ORF">TIFTF001_027156</name>
</gene>
<evidence type="ECO:0000313" key="2">
    <source>
        <dbReference type="Proteomes" id="UP001187192"/>
    </source>
</evidence>
<dbReference type="EMBL" id="BTGU01000075">
    <property type="protein sequence ID" value="GMN58055.1"/>
    <property type="molecule type" value="Genomic_DNA"/>
</dbReference>
<dbReference type="AlphaFoldDB" id="A0AA88IZ74"/>
<name>A0AA88IZ74_FICCA</name>
<sequence length="104" mass="12285">MLEDMANHDYWEKNIFRNDQDFQYEELVASTPTIDAPIETIEDYRLEEPTQREEYLELFHDNDSLSEIGVQDLAMEEESQEEVSSAQPIVTTLIIQDHIYEDPM</sequence>
<comment type="caution">
    <text evidence="1">The sequence shown here is derived from an EMBL/GenBank/DDBJ whole genome shotgun (WGS) entry which is preliminary data.</text>
</comment>
<keyword evidence="2" id="KW-1185">Reference proteome</keyword>
<dbReference type="Proteomes" id="UP001187192">
    <property type="component" value="Unassembled WGS sequence"/>
</dbReference>
<evidence type="ECO:0000313" key="1">
    <source>
        <dbReference type="EMBL" id="GMN58055.1"/>
    </source>
</evidence>
<protein>
    <submittedName>
        <fullName evidence="1">Uncharacterized protein</fullName>
    </submittedName>
</protein>
<organism evidence="1 2">
    <name type="scientific">Ficus carica</name>
    <name type="common">Common fig</name>
    <dbReference type="NCBI Taxonomy" id="3494"/>
    <lineage>
        <taxon>Eukaryota</taxon>
        <taxon>Viridiplantae</taxon>
        <taxon>Streptophyta</taxon>
        <taxon>Embryophyta</taxon>
        <taxon>Tracheophyta</taxon>
        <taxon>Spermatophyta</taxon>
        <taxon>Magnoliopsida</taxon>
        <taxon>eudicotyledons</taxon>
        <taxon>Gunneridae</taxon>
        <taxon>Pentapetalae</taxon>
        <taxon>rosids</taxon>
        <taxon>fabids</taxon>
        <taxon>Rosales</taxon>
        <taxon>Moraceae</taxon>
        <taxon>Ficeae</taxon>
        <taxon>Ficus</taxon>
    </lineage>
</organism>